<dbReference type="AlphaFoldDB" id="D8JPX4"/>
<dbReference type="EMBL" id="CP002083">
    <property type="protein sequence ID" value="ADJ23858.1"/>
    <property type="molecule type" value="Genomic_DNA"/>
</dbReference>
<dbReference type="HOGENOM" id="CLU_2523065_0_0_5"/>
<dbReference type="Proteomes" id="UP000002033">
    <property type="component" value="Chromosome"/>
</dbReference>
<dbReference type="KEGG" id="hdn:Hden_2057"/>
<dbReference type="eggNOG" id="ENOG5033JNW">
    <property type="taxonomic scope" value="Bacteria"/>
</dbReference>
<protein>
    <submittedName>
        <fullName evidence="1">Uncharacterized protein</fullName>
    </submittedName>
</protein>
<reference evidence="2" key="1">
    <citation type="journal article" date="2011" name="J. Bacteriol.">
        <title>Genome sequences of eight morphologically diverse alphaproteobacteria.</title>
        <authorList>
            <consortium name="US DOE Joint Genome Institute"/>
            <person name="Brown P.J."/>
            <person name="Kysela D.T."/>
            <person name="Buechlein A."/>
            <person name="Hemmerich C."/>
            <person name="Brun Y.V."/>
        </authorList>
    </citation>
    <scope>NUCLEOTIDE SEQUENCE [LARGE SCALE GENOMIC DNA]</scope>
    <source>
        <strain evidence="2">ATCC 51888 / DSM 1869 / NCIB 11706 / TK 0415</strain>
    </source>
</reference>
<evidence type="ECO:0000313" key="1">
    <source>
        <dbReference type="EMBL" id="ADJ23858.1"/>
    </source>
</evidence>
<accession>D8JPX4</accession>
<organism evidence="1 2">
    <name type="scientific">Hyphomicrobium denitrificans (strain ATCC 51888 / DSM 1869 / NCIMB 11706 / TK 0415)</name>
    <dbReference type="NCBI Taxonomy" id="582899"/>
    <lineage>
        <taxon>Bacteria</taxon>
        <taxon>Pseudomonadati</taxon>
        <taxon>Pseudomonadota</taxon>
        <taxon>Alphaproteobacteria</taxon>
        <taxon>Hyphomicrobiales</taxon>
        <taxon>Hyphomicrobiaceae</taxon>
        <taxon>Hyphomicrobium</taxon>
    </lineage>
</organism>
<evidence type="ECO:0000313" key="2">
    <source>
        <dbReference type="Proteomes" id="UP000002033"/>
    </source>
</evidence>
<sequence length="73" mass="8112">MAEPFNGPKNHDVDAAIRKVADTLHRLNLQIHQAVEAGASIELMRAHRVHNGRGQWGDQMVPIVRVPDTPAKE</sequence>
<gene>
    <name evidence="1" type="ordered locus">Hden_2057</name>
</gene>
<keyword evidence="2" id="KW-1185">Reference proteome</keyword>
<proteinExistence type="predicted"/>
<dbReference type="STRING" id="582899.Hden_2057"/>
<dbReference type="OrthoDB" id="9804253at2"/>
<name>D8JPX4_HYPDA</name>